<gene>
    <name evidence="3" type="ORF">PS928_01981</name>
</gene>
<dbReference type="OrthoDB" id="6874368at2"/>
<feature type="transmembrane region" description="Helical" evidence="1">
    <location>
        <begin position="332"/>
        <end position="353"/>
    </location>
</feature>
<dbReference type="InterPro" id="IPR007890">
    <property type="entry name" value="CHASE2"/>
</dbReference>
<protein>
    <recommendedName>
        <fullName evidence="2">CHASE2 domain-containing protein</fullName>
    </recommendedName>
</protein>
<dbReference type="RefSeq" id="WP_150786193.1">
    <property type="nucleotide sequence ID" value="NZ_CABVJF010000006.1"/>
</dbReference>
<feature type="transmembrane region" description="Helical" evidence="1">
    <location>
        <begin position="373"/>
        <end position="397"/>
    </location>
</feature>
<organism evidence="3 4">
    <name type="scientific">Pseudomonas fluorescens</name>
    <dbReference type="NCBI Taxonomy" id="294"/>
    <lineage>
        <taxon>Bacteria</taxon>
        <taxon>Pseudomonadati</taxon>
        <taxon>Pseudomonadota</taxon>
        <taxon>Gammaproteobacteria</taxon>
        <taxon>Pseudomonadales</taxon>
        <taxon>Pseudomonadaceae</taxon>
        <taxon>Pseudomonas</taxon>
    </lineage>
</organism>
<dbReference type="Proteomes" id="UP000381378">
    <property type="component" value="Unassembled WGS sequence"/>
</dbReference>
<feature type="transmembrane region" description="Helical" evidence="1">
    <location>
        <begin position="403"/>
        <end position="424"/>
    </location>
</feature>
<keyword evidence="1" id="KW-1133">Transmembrane helix</keyword>
<name>A0A5E7T9T3_PSEFL</name>
<evidence type="ECO:0000256" key="1">
    <source>
        <dbReference type="SAM" id="Phobius"/>
    </source>
</evidence>
<evidence type="ECO:0000313" key="4">
    <source>
        <dbReference type="Proteomes" id="UP000381378"/>
    </source>
</evidence>
<accession>A0A5E7T9T3</accession>
<dbReference type="EMBL" id="CABVJF010000006">
    <property type="protein sequence ID" value="VVP94587.1"/>
    <property type="molecule type" value="Genomic_DNA"/>
</dbReference>
<reference evidence="3 4" key="1">
    <citation type="submission" date="2019-09" db="EMBL/GenBank/DDBJ databases">
        <authorList>
            <person name="Chandra G."/>
            <person name="Truman W A."/>
        </authorList>
    </citation>
    <scope>NUCLEOTIDE SEQUENCE [LARGE SCALE GENOMIC DNA]</scope>
    <source>
        <strain evidence="3">PS928</strain>
    </source>
</reference>
<evidence type="ECO:0000313" key="3">
    <source>
        <dbReference type="EMBL" id="VVP94587.1"/>
    </source>
</evidence>
<dbReference type="AlphaFoldDB" id="A0A5E7T9T3"/>
<proteinExistence type="predicted"/>
<dbReference type="Pfam" id="PF05226">
    <property type="entry name" value="CHASE2"/>
    <property type="match status" value="1"/>
</dbReference>
<evidence type="ECO:0000259" key="2">
    <source>
        <dbReference type="Pfam" id="PF05226"/>
    </source>
</evidence>
<feature type="domain" description="CHASE2" evidence="2">
    <location>
        <begin position="73"/>
        <end position="325"/>
    </location>
</feature>
<sequence>MPEAFQKTGSRRWRPVRWGADVLRAIGRGIAHLPHHLPGALVVASLVTIGHLHFHVLDAIDSYAFIGLGNLSAMDVSANATHPEVAVVVIDQRSYEGYYHERSPLDRCQLWADLKFLYELPIPPKLVVIDLDLSPPAKKEEARSTLSRAGCQEPLNQLLENSPRTTRTVLMEPLELKDEEATKVINNWKERMLAANIDFGEPSLPFRYGLVIKIECDKEKLAAKAVLAYSSRQDGNCLDLPTKNKPKEFLINPRQYVTGLRPVSALVLPSQRDLLSEWPGFQRPWELPVVFFGGSYGDDDTYLTPLGIMYGVEVHAAAYMSLVHPATEFSHLLGFAGEVGIGLLFGGFISFCWRRYFAMRFSHRPWKRQISPFFVFVLGGALIGLVLVITFVSLYLLSTSDYWLSPIPIALGMLIESFFVGAVHEAVEEGHRQRQGLVRWLDKAHKEGPDRFQEIVATELRKHPEPRRTLYQRCSYFIVGEIAQQFKVREFWVALALLVRRVTFFTLLGYALLLIVTHY</sequence>
<keyword evidence="1" id="KW-0472">Membrane</keyword>
<keyword evidence="1" id="KW-0812">Transmembrane</keyword>
<feature type="transmembrane region" description="Helical" evidence="1">
    <location>
        <begin position="491"/>
        <end position="516"/>
    </location>
</feature>